<dbReference type="Gene3D" id="2.130.10.10">
    <property type="entry name" value="YVTN repeat-like/Quinoprotein amine dehydrogenase"/>
    <property type="match status" value="1"/>
</dbReference>
<evidence type="ECO:0000256" key="4">
    <source>
        <dbReference type="ARBA" id="ARBA00022574"/>
    </source>
</evidence>
<organism evidence="9">
    <name type="scientific">Soboliphyme baturini</name>
    <dbReference type="NCBI Taxonomy" id="241478"/>
    <lineage>
        <taxon>Eukaryota</taxon>
        <taxon>Metazoa</taxon>
        <taxon>Ecdysozoa</taxon>
        <taxon>Nematoda</taxon>
        <taxon>Enoplea</taxon>
        <taxon>Dorylaimia</taxon>
        <taxon>Dioctophymatida</taxon>
        <taxon>Dioctophymatoidea</taxon>
        <taxon>Soboliphymatidae</taxon>
        <taxon>Soboliphyme</taxon>
    </lineage>
</organism>
<name>A0A183INK7_9BILA</name>
<dbReference type="PANTHER" id="PTHR15598:SF5">
    <property type="entry name" value="ENHANCER OF MRNA-DECAPPING PROTEIN 4"/>
    <property type="match status" value="1"/>
</dbReference>
<dbReference type="EMBL" id="UZAM01008821">
    <property type="protein sequence ID" value="VDP06556.1"/>
    <property type="molecule type" value="Genomic_DNA"/>
</dbReference>
<evidence type="ECO:0000256" key="2">
    <source>
        <dbReference type="ARBA" id="ARBA00009639"/>
    </source>
</evidence>
<keyword evidence="5" id="KW-0677">Repeat</keyword>
<comment type="subcellular location">
    <subcellularLocation>
        <location evidence="1">Cytoplasm</location>
        <location evidence="1">P-body</location>
    </subcellularLocation>
</comment>
<evidence type="ECO:0000313" key="8">
    <source>
        <dbReference type="Proteomes" id="UP000270296"/>
    </source>
</evidence>
<evidence type="ECO:0000313" key="9">
    <source>
        <dbReference type="WBParaSite" id="SBAD_0000541401-mRNA-1"/>
    </source>
</evidence>
<feature type="domain" description="Enhancer of mRNA-decapping protein 4 WD40 repeat region" evidence="6">
    <location>
        <begin position="46"/>
        <end position="286"/>
    </location>
</feature>
<evidence type="ECO:0000259" key="6">
    <source>
        <dbReference type="Pfam" id="PF16529"/>
    </source>
</evidence>
<proteinExistence type="inferred from homology"/>
<dbReference type="OrthoDB" id="21128at2759"/>
<evidence type="ECO:0000256" key="3">
    <source>
        <dbReference type="ARBA" id="ARBA00022490"/>
    </source>
</evidence>
<dbReference type="InterPro" id="IPR045152">
    <property type="entry name" value="EDC4-like"/>
</dbReference>
<dbReference type="GO" id="GO:0000932">
    <property type="term" value="C:P-body"/>
    <property type="evidence" value="ECO:0007669"/>
    <property type="project" value="UniProtKB-SubCell"/>
</dbReference>
<dbReference type="Pfam" id="PF16529">
    <property type="entry name" value="Ge1_WD40"/>
    <property type="match status" value="1"/>
</dbReference>
<gene>
    <name evidence="7" type="ORF">SBAD_LOCUS5203</name>
</gene>
<dbReference type="PANTHER" id="PTHR15598">
    <property type="entry name" value="ENHANCER OF MRNA-DECAPPING PROTEIN 4"/>
    <property type="match status" value="1"/>
</dbReference>
<keyword evidence="3" id="KW-0963">Cytoplasm</keyword>
<dbReference type="AlphaFoldDB" id="A0A183INK7"/>
<keyword evidence="4" id="KW-0853">WD repeat</keyword>
<evidence type="ECO:0000256" key="5">
    <source>
        <dbReference type="ARBA" id="ARBA00022737"/>
    </source>
</evidence>
<dbReference type="Proteomes" id="UP000270296">
    <property type="component" value="Unassembled WGS sequence"/>
</dbReference>
<keyword evidence="8" id="KW-1185">Reference proteome</keyword>
<sequence>MIYTLKLEGWTLTFVQACALNLESHEKFSEDLYAALKTVEKSDLGTQGSNIRVYKRSTECRGLIKASSEMVVDIMWLFSRHPLLLGVFDDAANLFIYEVTDNGKDLITQIWLTVRRSTLPVEKHDYYRLMCCPYVSDKGKSNIEEYLSGLVAVSHGNDVDVIFTHELKRQFGASVEFSELNRGCCVIHEDSPVTYVTLSPDSTALAVATESGEVKFYILENIQEIVCVQNWTPHEGKFVTCIMFLDAPVDAPPNIQFWKFALTAGDKNRELKLWSCETWQCLGTLR</sequence>
<reference evidence="9" key="1">
    <citation type="submission" date="2016-06" db="UniProtKB">
        <authorList>
            <consortium name="WormBaseParasite"/>
        </authorList>
    </citation>
    <scope>IDENTIFICATION</scope>
</reference>
<accession>A0A183INK7</accession>
<dbReference type="SUPFAM" id="SSF50978">
    <property type="entry name" value="WD40 repeat-like"/>
    <property type="match status" value="1"/>
</dbReference>
<dbReference type="InterPro" id="IPR015943">
    <property type="entry name" value="WD40/YVTN_repeat-like_dom_sf"/>
</dbReference>
<comment type="similarity">
    <text evidence="2">Belongs to the WD repeat EDC4 family.</text>
</comment>
<dbReference type="InterPro" id="IPR032401">
    <property type="entry name" value="EDC4_WD40"/>
</dbReference>
<evidence type="ECO:0000313" key="7">
    <source>
        <dbReference type="EMBL" id="VDP06556.1"/>
    </source>
</evidence>
<evidence type="ECO:0000256" key="1">
    <source>
        <dbReference type="ARBA" id="ARBA00004201"/>
    </source>
</evidence>
<dbReference type="WBParaSite" id="SBAD_0000541401-mRNA-1">
    <property type="protein sequence ID" value="SBAD_0000541401-mRNA-1"/>
    <property type="gene ID" value="SBAD_0000541401"/>
</dbReference>
<dbReference type="InterPro" id="IPR036322">
    <property type="entry name" value="WD40_repeat_dom_sf"/>
</dbReference>
<reference evidence="7" key="2">
    <citation type="submission" date="2018-11" db="EMBL/GenBank/DDBJ databases">
        <authorList>
            <consortium name="Pathogen Informatics"/>
        </authorList>
    </citation>
    <scope>NUCLEOTIDE SEQUENCE [LARGE SCALE GENOMIC DNA]</scope>
</reference>
<protein>
    <submittedName>
        <fullName evidence="9">Ge1_WD40 domain-containing protein</fullName>
    </submittedName>
</protein>
<dbReference type="GO" id="GO:0031087">
    <property type="term" value="P:deadenylation-independent decapping of nuclear-transcribed mRNA"/>
    <property type="evidence" value="ECO:0007669"/>
    <property type="project" value="InterPro"/>
</dbReference>